<name>A0A261EV65_9BIFI</name>
<protein>
    <submittedName>
        <fullName evidence="1">Uncharacterized protein</fullName>
    </submittedName>
</protein>
<dbReference type="Proteomes" id="UP000216725">
    <property type="component" value="Unassembled WGS sequence"/>
</dbReference>
<sequence length="209" mass="22873">MCAGTIPMPVHRPPRLPRFRAKSRGTVRGIPRAPWILRRIREALRRLPEQGLHLLVKGLEGRMGRRRLRPHDDVAAGRKKIFMRPGKNSETALDEIARHRVSDAFGYSKAQPDGAGRGIPRLGIRPPAKMHNEVTACDLGAPLQHVDEIAMTLQSLHLSLKAALRGQGLAALGATTIDGRTTGTGTHAHAEAVLHVTTTIIRLECPLHS</sequence>
<dbReference type="EMBL" id="MWWR01000016">
    <property type="protein sequence ID" value="OZG50546.1"/>
    <property type="molecule type" value="Genomic_DNA"/>
</dbReference>
<evidence type="ECO:0000313" key="1">
    <source>
        <dbReference type="EMBL" id="OZG50546.1"/>
    </source>
</evidence>
<proteinExistence type="predicted"/>
<evidence type="ECO:0000313" key="2">
    <source>
        <dbReference type="Proteomes" id="UP000216725"/>
    </source>
</evidence>
<reference evidence="1 2" key="1">
    <citation type="journal article" date="2017" name="BMC Genomics">
        <title>Comparative genomic and phylogenomic analyses of the Bifidobacteriaceae family.</title>
        <authorList>
            <person name="Lugli G.A."/>
            <person name="Milani C."/>
            <person name="Turroni F."/>
            <person name="Duranti S."/>
            <person name="Mancabelli L."/>
            <person name="Mangifesta M."/>
            <person name="Ferrario C."/>
            <person name="Modesto M."/>
            <person name="Mattarelli P."/>
            <person name="Jiri K."/>
            <person name="van Sinderen D."/>
            <person name="Ventura M."/>
        </authorList>
    </citation>
    <scope>NUCLEOTIDE SEQUENCE [LARGE SCALE GENOMIC DNA]</scope>
    <source>
        <strain evidence="1 2">DSM 24742</strain>
    </source>
</reference>
<accession>A0A261EV65</accession>
<gene>
    <name evidence="1" type="ORF">PSRA_1463</name>
</gene>
<comment type="caution">
    <text evidence="1">The sequence shown here is derived from an EMBL/GenBank/DDBJ whole genome shotgun (WGS) entry which is preliminary data.</text>
</comment>
<dbReference type="AlphaFoldDB" id="A0A261EV65"/>
<keyword evidence="2" id="KW-1185">Reference proteome</keyword>
<organism evidence="1 2">
    <name type="scientific">Pseudoscardovia radai</name>
    <dbReference type="NCBI Taxonomy" id="987066"/>
    <lineage>
        <taxon>Bacteria</taxon>
        <taxon>Bacillati</taxon>
        <taxon>Actinomycetota</taxon>
        <taxon>Actinomycetes</taxon>
        <taxon>Bifidobacteriales</taxon>
        <taxon>Bifidobacteriaceae</taxon>
        <taxon>Pseudoscardovia</taxon>
    </lineage>
</organism>